<dbReference type="PROSITE" id="PS50966">
    <property type="entry name" value="ZF_SWIM"/>
    <property type="match status" value="1"/>
</dbReference>
<gene>
    <name evidence="6" type="ORF">QJS04_geneDACA018808</name>
</gene>
<dbReference type="AlphaFoldDB" id="A0AAV9BTB1"/>
<evidence type="ECO:0000256" key="3">
    <source>
        <dbReference type="ARBA" id="ARBA00022833"/>
    </source>
</evidence>
<evidence type="ECO:0000259" key="5">
    <source>
        <dbReference type="PROSITE" id="PS50966"/>
    </source>
</evidence>
<dbReference type="Proteomes" id="UP001179952">
    <property type="component" value="Unassembled WGS sequence"/>
</dbReference>
<dbReference type="SMART" id="SM00575">
    <property type="entry name" value="ZnF_PMZ"/>
    <property type="match status" value="1"/>
</dbReference>
<organism evidence="6 7">
    <name type="scientific">Acorus gramineus</name>
    <name type="common">Dwarf sweet flag</name>
    <dbReference type="NCBI Taxonomy" id="55184"/>
    <lineage>
        <taxon>Eukaryota</taxon>
        <taxon>Viridiplantae</taxon>
        <taxon>Streptophyta</taxon>
        <taxon>Embryophyta</taxon>
        <taxon>Tracheophyta</taxon>
        <taxon>Spermatophyta</taxon>
        <taxon>Magnoliopsida</taxon>
        <taxon>Liliopsida</taxon>
        <taxon>Acoraceae</taxon>
        <taxon>Acorus</taxon>
    </lineage>
</organism>
<reference evidence="6" key="2">
    <citation type="submission" date="2023-06" db="EMBL/GenBank/DDBJ databases">
        <authorList>
            <person name="Ma L."/>
            <person name="Liu K.-W."/>
            <person name="Li Z."/>
            <person name="Hsiao Y.-Y."/>
            <person name="Qi Y."/>
            <person name="Fu T."/>
            <person name="Tang G."/>
            <person name="Zhang D."/>
            <person name="Sun W.-H."/>
            <person name="Liu D.-K."/>
            <person name="Li Y."/>
            <person name="Chen G.-Z."/>
            <person name="Liu X.-D."/>
            <person name="Liao X.-Y."/>
            <person name="Jiang Y.-T."/>
            <person name="Yu X."/>
            <person name="Hao Y."/>
            <person name="Huang J."/>
            <person name="Zhao X.-W."/>
            <person name="Ke S."/>
            <person name="Chen Y.-Y."/>
            <person name="Wu W.-L."/>
            <person name="Hsu J.-L."/>
            <person name="Lin Y.-F."/>
            <person name="Huang M.-D."/>
            <person name="Li C.-Y."/>
            <person name="Huang L."/>
            <person name="Wang Z.-W."/>
            <person name="Zhao X."/>
            <person name="Zhong W.-Y."/>
            <person name="Peng D.-H."/>
            <person name="Ahmad S."/>
            <person name="Lan S."/>
            <person name="Zhang J.-S."/>
            <person name="Tsai W.-C."/>
            <person name="Van De Peer Y."/>
            <person name="Liu Z.-J."/>
        </authorList>
    </citation>
    <scope>NUCLEOTIDE SEQUENCE</scope>
    <source>
        <strain evidence="6">SCP</strain>
        <tissue evidence="6">Leaves</tissue>
    </source>
</reference>
<reference evidence="6" key="1">
    <citation type="journal article" date="2023" name="Nat. Commun.">
        <title>Diploid and tetraploid genomes of Acorus and the evolution of monocots.</title>
        <authorList>
            <person name="Ma L."/>
            <person name="Liu K.W."/>
            <person name="Li Z."/>
            <person name="Hsiao Y.Y."/>
            <person name="Qi Y."/>
            <person name="Fu T."/>
            <person name="Tang G.D."/>
            <person name="Zhang D."/>
            <person name="Sun W.H."/>
            <person name="Liu D.K."/>
            <person name="Li Y."/>
            <person name="Chen G.Z."/>
            <person name="Liu X.D."/>
            <person name="Liao X.Y."/>
            <person name="Jiang Y.T."/>
            <person name="Yu X."/>
            <person name="Hao Y."/>
            <person name="Huang J."/>
            <person name="Zhao X.W."/>
            <person name="Ke S."/>
            <person name="Chen Y.Y."/>
            <person name="Wu W.L."/>
            <person name="Hsu J.L."/>
            <person name="Lin Y.F."/>
            <person name="Huang M.D."/>
            <person name="Li C.Y."/>
            <person name="Huang L."/>
            <person name="Wang Z.W."/>
            <person name="Zhao X."/>
            <person name="Zhong W.Y."/>
            <person name="Peng D.H."/>
            <person name="Ahmad S."/>
            <person name="Lan S."/>
            <person name="Zhang J.S."/>
            <person name="Tsai W.C."/>
            <person name="Van de Peer Y."/>
            <person name="Liu Z.J."/>
        </authorList>
    </citation>
    <scope>NUCLEOTIDE SEQUENCE</scope>
    <source>
        <strain evidence="6">SCP</strain>
    </source>
</reference>
<dbReference type="Pfam" id="PF04434">
    <property type="entry name" value="SWIM"/>
    <property type="match status" value="1"/>
</dbReference>
<dbReference type="GO" id="GO:0008270">
    <property type="term" value="F:zinc ion binding"/>
    <property type="evidence" value="ECO:0007669"/>
    <property type="project" value="UniProtKB-KW"/>
</dbReference>
<evidence type="ECO:0000256" key="2">
    <source>
        <dbReference type="ARBA" id="ARBA00022771"/>
    </source>
</evidence>
<accession>A0AAV9BTB1</accession>
<keyword evidence="1" id="KW-0479">Metal-binding</keyword>
<dbReference type="InterPro" id="IPR006564">
    <property type="entry name" value="Znf_PMZ"/>
</dbReference>
<keyword evidence="2 4" id="KW-0863">Zinc-finger</keyword>
<sequence>MNEKRRGMEVRPSDGQKFEVLARDCSYEVNIEDRTCLCRKWQVTKLPCVHAYAVLVSINESLHTWCDPLYTTETYRKTYVVNIFPIPTIGMPRPELNDIVIKPPTMKKRVGRKKKRRNPSRCEIDTLPYRYYYYYYFVYDDLFNSNFVLCLRV</sequence>
<dbReference type="PANTHER" id="PTHR31973">
    <property type="entry name" value="POLYPROTEIN, PUTATIVE-RELATED"/>
    <property type="match status" value="1"/>
</dbReference>
<dbReference type="PANTHER" id="PTHR31973:SF187">
    <property type="entry name" value="MUTATOR TRANSPOSASE MUDRA PROTEIN"/>
    <property type="match status" value="1"/>
</dbReference>
<evidence type="ECO:0000256" key="4">
    <source>
        <dbReference type="PROSITE-ProRule" id="PRU00325"/>
    </source>
</evidence>
<evidence type="ECO:0000256" key="1">
    <source>
        <dbReference type="ARBA" id="ARBA00022723"/>
    </source>
</evidence>
<keyword evidence="3" id="KW-0862">Zinc</keyword>
<evidence type="ECO:0000313" key="6">
    <source>
        <dbReference type="EMBL" id="KAK1279139.1"/>
    </source>
</evidence>
<comment type="caution">
    <text evidence="6">The sequence shown here is derived from an EMBL/GenBank/DDBJ whole genome shotgun (WGS) entry which is preliminary data.</text>
</comment>
<evidence type="ECO:0000313" key="7">
    <source>
        <dbReference type="Proteomes" id="UP001179952"/>
    </source>
</evidence>
<keyword evidence="7" id="KW-1185">Reference proteome</keyword>
<dbReference type="EMBL" id="JAUJYN010000002">
    <property type="protein sequence ID" value="KAK1279139.1"/>
    <property type="molecule type" value="Genomic_DNA"/>
</dbReference>
<feature type="domain" description="SWIM-type" evidence="5">
    <location>
        <begin position="27"/>
        <end position="59"/>
    </location>
</feature>
<proteinExistence type="predicted"/>
<protein>
    <recommendedName>
        <fullName evidence="5">SWIM-type domain-containing protein</fullName>
    </recommendedName>
</protein>
<name>A0AAV9BTB1_ACOGR</name>
<dbReference type="InterPro" id="IPR007527">
    <property type="entry name" value="Znf_SWIM"/>
</dbReference>